<dbReference type="EMBL" id="PP496413">
    <property type="protein sequence ID" value="WYV99118.1"/>
    <property type="molecule type" value="Genomic_DNA"/>
</dbReference>
<keyword evidence="2" id="KW-1185">Reference proteome</keyword>
<gene>
    <name evidence="1" type="ORF">Amme3_00122</name>
</gene>
<reference evidence="1 2" key="1">
    <citation type="submission" date="2024-03" db="EMBL/GenBank/DDBJ databases">
        <title>Isolation and characterization of a phage collection against Pseudomonas putida.</title>
        <authorList>
            <person name="Brauer A."/>
            <person name="Rosendahl S."/>
            <person name="Kangsep A."/>
            <person name="Rikberg R."/>
            <person name="Lewanczyk A.C."/>
            <person name="Horak R."/>
            <person name="Tamman H."/>
        </authorList>
    </citation>
    <scope>NUCLEOTIDE SEQUENCE [LARGE SCALE GENOMIC DNA]</scope>
</reference>
<evidence type="ECO:0000313" key="1">
    <source>
        <dbReference type="EMBL" id="WYV99118.1"/>
    </source>
</evidence>
<sequence>MSKIFVHMDKGWPGSLRTKRGGTDGEYIWHIRADHDPRNGAPWSLGMCGEEASLVAFEVRPDVRSIMYMFSRLRRKPGYDVESAPICIWWELDYKEDAVFYIRIGNRILQAPYFNLPIERQEFIERIEEELDKVFPSEVCSFPHNNWRDIL</sequence>
<protein>
    <submittedName>
        <fullName evidence="1">Uncharacterized protein</fullName>
    </submittedName>
</protein>
<accession>A0AAX4MWP4</accession>
<evidence type="ECO:0000313" key="2">
    <source>
        <dbReference type="Proteomes" id="UP001438490"/>
    </source>
</evidence>
<name>A0AAX4MWP4_9CAUD</name>
<proteinExistence type="predicted"/>
<dbReference type="Proteomes" id="UP001438490">
    <property type="component" value="Segment"/>
</dbReference>
<organism evidence="1 2">
    <name type="scientific">Pseudomonas phage vB_PpuM-Amme-3</name>
    <dbReference type="NCBI Taxonomy" id="3132617"/>
    <lineage>
        <taxon>Viruses</taxon>
        <taxon>Duplodnaviria</taxon>
        <taxon>Heunggongvirae</taxon>
        <taxon>Uroviricota</taxon>
        <taxon>Caudoviricetes</taxon>
        <taxon>Vandenendeviridae</taxon>
        <taxon>Gorskivirinae</taxon>
        <taxon>Tartuvirus</taxon>
        <taxon>Tartuvirus amme3</taxon>
    </lineage>
</organism>